<dbReference type="GeneID" id="14867215"/>
<dbReference type="InterPro" id="IPR032675">
    <property type="entry name" value="LRR_dom_sf"/>
</dbReference>
<dbReference type="PANTHER" id="PTHR24111">
    <property type="entry name" value="LEUCINE-RICH REPEAT-CONTAINING PROTEIN 34"/>
    <property type="match status" value="1"/>
</dbReference>
<dbReference type="AlphaFoldDB" id="F4Q9G7"/>
<dbReference type="OrthoDB" id="24497at2759"/>
<accession>F4Q9G7</accession>
<dbReference type="InterPro" id="IPR052201">
    <property type="entry name" value="LRR-containing_regulator"/>
</dbReference>
<dbReference type="KEGG" id="dfa:DFA_10170"/>
<reference evidence="3" key="1">
    <citation type="journal article" date="2011" name="Genome Res.">
        <title>Phylogeny-wide analysis of social amoeba genomes highlights ancient origins for complex intercellular communication.</title>
        <authorList>
            <person name="Heidel A.J."/>
            <person name="Lawal H.M."/>
            <person name="Felder M."/>
            <person name="Schilde C."/>
            <person name="Helps N.R."/>
            <person name="Tunggal B."/>
            <person name="Rivero F."/>
            <person name="John U."/>
            <person name="Schleicher M."/>
            <person name="Eichinger L."/>
            <person name="Platzer M."/>
            <person name="Noegel A.A."/>
            <person name="Schaap P."/>
            <person name="Gloeckner G."/>
        </authorList>
    </citation>
    <scope>NUCLEOTIDE SEQUENCE [LARGE SCALE GENOMIC DNA]</scope>
    <source>
        <strain evidence="3">SH3</strain>
    </source>
</reference>
<evidence type="ECO:0000256" key="1">
    <source>
        <dbReference type="ARBA" id="ARBA00022737"/>
    </source>
</evidence>
<proteinExistence type="predicted"/>
<name>F4Q9G7_CACFS</name>
<organism evidence="2 3">
    <name type="scientific">Cavenderia fasciculata</name>
    <name type="common">Slime mold</name>
    <name type="synonym">Dictyostelium fasciculatum</name>
    <dbReference type="NCBI Taxonomy" id="261658"/>
    <lineage>
        <taxon>Eukaryota</taxon>
        <taxon>Amoebozoa</taxon>
        <taxon>Evosea</taxon>
        <taxon>Eumycetozoa</taxon>
        <taxon>Dictyostelia</taxon>
        <taxon>Acytosteliales</taxon>
        <taxon>Cavenderiaceae</taxon>
        <taxon>Cavenderia</taxon>
    </lineage>
</organism>
<dbReference type="RefSeq" id="XP_004352056.1">
    <property type="nucleotide sequence ID" value="XM_004352004.1"/>
</dbReference>
<keyword evidence="1" id="KW-0677">Repeat</keyword>
<dbReference type="Gene3D" id="3.80.10.10">
    <property type="entry name" value="Ribonuclease Inhibitor"/>
    <property type="match status" value="1"/>
</dbReference>
<dbReference type="SUPFAM" id="SSF52047">
    <property type="entry name" value="RNI-like"/>
    <property type="match status" value="1"/>
</dbReference>
<evidence type="ECO:0008006" key="4">
    <source>
        <dbReference type="Google" id="ProtNLM"/>
    </source>
</evidence>
<evidence type="ECO:0000313" key="3">
    <source>
        <dbReference type="Proteomes" id="UP000007797"/>
    </source>
</evidence>
<evidence type="ECO:0000313" key="2">
    <source>
        <dbReference type="EMBL" id="EGG15336.1"/>
    </source>
</evidence>
<dbReference type="PANTHER" id="PTHR24111:SF0">
    <property type="entry name" value="LEUCINE-RICH REPEAT-CONTAINING PROTEIN"/>
    <property type="match status" value="1"/>
</dbReference>
<keyword evidence="3" id="KW-1185">Reference proteome</keyword>
<protein>
    <recommendedName>
        <fullName evidence="4">Leucine-rich repeat-containing protein</fullName>
    </recommendedName>
</protein>
<sequence length="247" mass="28071">MCCFGGDDDDDDDDGSGFYYPCYDHHSLDIFQGTDWSEFCHNLSNNTTLKRLAMVNQCDVDTRTFNRLGAVWRDSPNQVKIEFLELERFSISSQLFDDLCHNRYITTLILTESTLEYSLMPSFSNMLSINNTIKTLSIAANRIGSTGCKDLAMAFKANKSITVLDITENEFENDVIDELFTSLLVNDTVEYLVLDQKNCTPDHPYFTLSKSLKQYFYMNTHYSPPNFSIDGDDGNNTSLSVYSPKGV</sequence>
<dbReference type="EMBL" id="GL883026">
    <property type="protein sequence ID" value="EGG15336.1"/>
    <property type="molecule type" value="Genomic_DNA"/>
</dbReference>
<dbReference type="Proteomes" id="UP000007797">
    <property type="component" value="Unassembled WGS sequence"/>
</dbReference>
<gene>
    <name evidence="2" type="ORF">DFA_10170</name>
</gene>